<sequence length="45" mass="5396">MKRFIITKFNFMNQKKFEKIEKCIQPTILNQNGIGMKYEEDGLEV</sequence>
<reference evidence="1" key="1">
    <citation type="journal article" date="2021" name="Proc. Natl. Acad. Sci. U.S.A.">
        <title>A Catalog of Tens of Thousands of Viruses from Human Metagenomes Reveals Hidden Associations with Chronic Diseases.</title>
        <authorList>
            <person name="Tisza M.J."/>
            <person name="Buck C.B."/>
        </authorList>
    </citation>
    <scope>NUCLEOTIDE SEQUENCE</scope>
    <source>
        <strain evidence="1">CtkyY8</strain>
    </source>
</reference>
<protein>
    <submittedName>
        <fullName evidence="1">Uncharacterized protein</fullName>
    </submittedName>
</protein>
<dbReference type="EMBL" id="BK059095">
    <property type="protein sequence ID" value="DAE29587.1"/>
    <property type="molecule type" value="Genomic_DNA"/>
</dbReference>
<name>A0A8S5REK5_9VIRU</name>
<accession>A0A8S5REK5</accession>
<organism evidence="1">
    <name type="scientific">virus sp. ctkyY8</name>
    <dbReference type="NCBI Taxonomy" id="2827995"/>
    <lineage>
        <taxon>Viruses</taxon>
    </lineage>
</organism>
<evidence type="ECO:0000313" key="1">
    <source>
        <dbReference type="EMBL" id="DAE29587.1"/>
    </source>
</evidence>
<proteinExistence type="predicted"/>